<comment type="caution">
    <text evidence="1">The sequence shown here is derived from an EMBL/GenBank/DDBJ whole genome shotgun (WGS) entry which is preliminary data.</text>
</comment>
<keyword evidence="2" id="KW-1185">Reference proteome</keyword>
<gene>
    <name evidence="1" type="ORF">QBC37DRAFT_68425</name>
</gene>
<accession>A0AAN6YFA2</accession>
<name>A0AAN6YFA2_9PEZI</name>
<evidence type="ECO:0000313" key="2">
    <source>
        <dbReference type="Proteomes" id="UP001301769"/>
    </source>
</evidence>
<reference evidence="1" key="2">
    <citation type="submission" date="2023-05" db="EMBL/GenBank/DDBJ databases">
        <authorList>
            <consortium name="Lawrence Berkeley National Laboratory"/>
            <person name="Steindorff A."/>
            <person name="Hensen N."/>
            <person name="Bonometti L."/>
            <person name="Westerberg I."/>
            <person name="Brannstrom I.O."/>
            <person name="Guillou S."/>
            <person name="Cros-Aarteil S."/>
            <person name="Calhoun S."/>
            <person name="Haridas S."/>
            <person name="Kuo A."/>
            <person name="Mondo S."/>
            <person name="Pangilinan J."/>
            <person name="Riley R."/>
            <person name="Labutti K."/>
            <person name="Andreopoulos B."/>
            <person name="Lipzen A."/>
            <person name="Chen C."/>
            <person name="Yanf M."/>
            <person name="Daum C."/>
            <person name="Ng V."/>
            <person name="Clum A."/>
            <person name="Ohm R."/>
            <person name="Martin F."/>
            <person name="Silar P."/>
            <person name="Natvig D."/>
            <person name="Lalanne C."/>
            <person name="Gautier V."/>
            <person name="Ament-Velasquez S.L."/>
            <person name="Kruys A."/>
            <person name="Hutchinson M.I."/>
            <person name="Powell A.J."/>
            <person name="Barry K."/>
            <person name="Miller A.N."/>
            <person name="Grigoriev I.V."/>
            <person name="Debuchy R."/>
            <person name="Gladieux P."/>
            <person name="Thoren M.H."/>
            <person name="Johannesson H."/>
        </authorList>
    </citation>
    <scope>NUCLEOTIDE SEQUENCE</scope>
    <source>
        <strain evidence="1">PSN293</strain>
    </source>
</reference>
<organism evidence="1 2">
    <name type="scientific">Rhypophila decipiens</name>
    <dbReference type="NCBI Taxonomy" id="261697"/>
    <lineage>
        <taxon>Eukaryota</taxon>
        <taxon>Fungi</taxon>
        <taxon>Dikarya</taxon>
        <taxon>Ascomycota</taxon>
        <taxon>Pezizomycotina</taxon>
        <taxon>Sordariomycetes</taxon>
        <taxon>Sordariomycetidae</taxon>
        <taxon>Sordariales</taxon>
        <taxon>Naviculisporaceae</taxon>
        <taxon>Rhypophila</taxon>
    </lineage>
</organism>
<dbReference type="AlphaFoldDB" id="A0AAN6YFA2"/>
<dbReference type="Proteomes" id="UP001301769">
    <property type="component" value="Unassembled WGS sequence"/>
</dbReference>
<sequence length="204" mass="22759">MIHVSSFGFLTSVASTRRDGTRREILIFSLASFHHIPPRCTEHSFCPVPGSVSGLEEASLHNGYWHCTGKTNSYLQVLCAASFGLRLPFVARVAEVEKSWAATKSQRSLPGSNKQTKIRYLNTLVLLVGKEEVLLKQSLQPALPGSPSSTPPRKREQQALRLCKAEEQGINFFIWDRDMEVIGNKLWHTFCCFVGSMYKSGTAN</sequence>
<evidence type="ECO:0000313" key="1">
    <source>
        <dbReference type="EMBL" id="KAK4217021.1"/>
    </source>
</evidence>
<reference evidence="1" key="1">
    <citation type="journal article" date="2023" name="Mol. Phylogenet. Evol.">
        <title>Genome-scale phylogeny and comparative genomics of the fungal order Sordariales.</title>
        <authorList>
            <person name="Hensen N."/>
            <person name="Bonometti L."/>
            <person name="Westerberg I."/>
            <person name="Brannstrom I.O."/>
            <person name="Guillou S."/>
            <person name="Cros-Aarteil S."/>
            <person name="Calhoun S."/>
            <person name="Haridas S."/>
            <person name="Kuo A."/>
            <person name="Mondo S."/>
            <person name="Pangilinan J."/>
            <person name="Riley R."/>
            <person name="LaButti K."/>
            <person name="Andreopoulos B."/>
            <person name="Lipzen A."/>
            <person name="Chen C."/>
            <person name="Yan M."/>
            <person name="Daum C."/>
            <person name="Ng V."/>
            <person name="Clum A."/>
            <person name="Steindorff A."/>
            <person name="Ohm R.A."/>
            <person name="Martin F."/>
            <person name="Silar P."/>
            <person name="Natvig D.O."/>
            <person name="Lalanne C."/>
            <person name="Gautier V."/>
            <person name="Ament-Velasquez S.L."/>
            <person name="Kruys A."/>
            <person name="Hutchinson M.I."/>
            <person name="Powell A.J."/>
            <person name="Barry K."/>
            <person name="Miller A.N."/>
            <person name="Grigoriev I.V."/>
            <person name="Debuchy R."/>
            <person name="Gladieux P."/>
            <person name="Hiltunen Thoren M."/>
            <person name="Johannesson H."/>
        </authorList>
    </citation>
    <scope>NUCLEOTIDE SEQUENCE</scope>
    <source>
        <strain evidence="1">PSN293</strain>
    </source>
</reference>
<proteinExistence type="predicted"/>
<protein>
    <submittedName>
        <fullName evidence="1">Uncharacterized protein</fullName>
    </submittedName>
</protein>
<dbReference type="EMBL" id="MU858063">
    <property type="protein sequence ID" value="KAK4217021.1"/>
    <property type="molecule type" value="Genomic_DNA"/>
</dbReference>